<dbReference type="InParanoid" id="H3DFA4"/>
<name>H3DFA4_TETNG</name>
<dbReference type="InterPro" id="IPR006607">
    <property type="entry name" value="DM15"/>
</dbReference>
<dbReference type="SMART" id="SM00684">
    <property type="entry name" value="DM15"/>
    <property type="match status" value="3"/>
</dbReference>
<dbReference type="STRING" id="99883.ENSTNIP00000019198"/>
<feature type="region of interest" description="Disordered" evidence="1">
    <location>
        <begin position="194"/>
        <end position="278"/>
    </location>
</feature>
<evidence type="ECO:0000313" key="3">
    <source>
        <dbReference type="Proteomes" id="UP000007303"/>
    </source>
</evidence>
<protein>
    <submittedName>
        <fullName evidence="2">La ribonucleoprotein 1, translational regulator</fullName>
    </submittedName>
</protein>
<feature type="region of interest" description="Disordered" evidence="1">
    <location>
        <begin position="1"/>
        <end position="140"/>
    </location>
</feature>
<keyword evidence="3" id="KW-1185">Reference proteome</keyword>
<dbReference type="GeneTree" id="ENSGT00940000159577"/>
<dbReference type="OMA" id="FMEDTIS"/>
<reference evidence="2" key="3">
    <citation type="submission" date="2025-09" db="UniProtKB">
        <authorList>
            <consortium name="Ensembl"/>
        </authorList>
    </citation>
    <scope>IDENTIFICATION</scope>
</reference>
<proteinExistence type="predicted"/>
<feature type="compositionally biased region" description="Pro residues" evidence="1">
    <location>
        <begin position="197"/>
        <end position="214"/>
    </location>
</feature>
<feature type="compositionally biased region" description="Basic and acidic residues" evidence="1">
    <location>
        <begin position="252"/>
        <end position="261"/>
    </location>
</feature>
<dbReference type="AlphaFoldDB" id="H3DFA4"/>
<sequence length="517" mass="59802">TISSPVRQKTKTESDTSNLKTMPRGLSASLPDLDSESWIEVKKRPRPSPARPKTGSSPSPATPGNKDGADQDEPEELDFMFDEEMEQMDGRRNTFTDWSDEETDGEIDDQDVNKILIVTQTPPYLKKHPGGDRTGHHTSRAKLTSELAKVINDGLFYYEQDLWDDKYEPEYATIKQEVENFKKVHLISREEFDCLTPEPPVDPNQEVPPGPPRPQQSRDTNPQPTPARTPRTPRTPHRKDQTMTPRFYPVVKESRPVDAKTPRKRKTRHSSNPPMECHVGWVMDSREHRSRTASVSSNASPSEGTPVLGNIGCTPQSLPKFQHPSHELLKDNGFTQHVYHKYRRRCLNERKRLGIGQSQEMNTLFRFWSFFLRDHFNRKMYEEFRQLVVEDGKEGYRYGLECLFRYYSYGLEKKFRPDIFKDFQEETIKDYEAGQLYGLEKFWAFLKYSKAKSLEIDPKLQIYLSKFKRLEDFRIDPPIEEGGRRRHSSSGDGRRRHPSQPSSRPHSQAGSGPSQGP</sequence>
<dbReference type="GO" id="GO:0000339">
    <property type="term" value="F:RNA cap binding"/>
    <property type="evidence" value="ECO:0007669"/>
    <property type="project" value="InterPro"/>
</dbReference>
<dbReference type="Pfam" id="PF21071">
    <property type="entry name" value="LARP1_HEAT"/>
    <property type="match status" value="1"/>
</dbReference>
<reference evidence="2" key="2">
    <citation type="submission" date="2025-08" db="UniProtKB">
        <authorList>
            <consortium name="Ensembl"/>
        </authorList>
    </citation>
    <scope>IDENTIFICATION</scope>
</reference>
<dbReference type="Ensembl" id="ENSTNIT00000019426.1">
    <property type="protein sequence ID" value="ENSTNIP00000019198.1"/>
    <property type="gene ID" value="ENSTNIG00000016107.1"/>
</dbReference>
<evidence type="ECO:0000313" key="2">
    <source>
        <dbReference type="Ensembl" id="ENSTNIP00000019198.1"/>
    </source>
</evidence>
<feature type="compositionally biased region" description="Acidic residues" evidence="1">
    <location>
        <begin position="70"/>
        <end position="87"/>
    </location>
</feature>
<feature type="region of interest" description="Disordered" evidence="1">
    <location>
        <begin position="477"/>
        <end position="517"/>
    </location>
</feature>
<dbReference type="HOGENOM" id="CLU_040263_0_0_1"/>
<accession>H3DFA4</accession>
<feature type="compositionally biased region" description="Basic residues" evidence="1">
    <location>
        <begin position="484"/>
        <end position="498"/>
    </location>
</feature>
<feature type="compositionally biased region" description="Low complexity" evidence="1">
    <location>
        <begin position="499"/>
        <end position="508"/>
    </location>
</feature>
<dbReference type="GO" id="GO:0048255">
    <property type="term" value="P:mRNA stabilization"/>
    <property type="evidence" value="ECO:0007669"/>
    <property type="project" value="InterPro"/>
</dbReference>
<evidence type="ECO:0000256" key="1">
    <source>
        <dbReference type="SAM" id="MobiDB-lite"/>
    </source>
</evidence>
<feature type="compositionally biased region" description="Acidic residues" evidence="1">
    <location>
        <begin position="98"/>
        <end position="110"/>
    </location>
</feature>
<reference evidence="3" key="1">
    <citation type="journal article" date="2004" name="Nature">
        <title>Genome duplication in the teleost fish Tetraodon nigroviridis reveals the early vertebrate proto-karyotype.</title>
        <authorList>
            <person name="Jaillon O."/>
            <person name="Aury J.-M."/>
            <person name="Brunet F."/>
            <person name="Petit J.-L."/>
            <person name="Stange-Thomann N."/>
            <person name="Mauceli E."/>
            <person name="Bouneau L."/>
            <person name="Fischer C."/>
            <person name="Ozouf-Costaz C."/>
            <person name="Bernot A."/>
            <person name="Nicaud S."/>
            <person name="Jaffe D."/>
            <person name="Fisher S."/>
            <person name="Lutfalla G."/>
            <person name="Dossat C."/>
            <person name="Segurens B."/>
            <person name="Dasilva C."/>
            <person name="Salanoubat M."/>
            <person name="Levy M."/>
            <person name="Boudet N."/>
            <person name="Castellano S."/>
            <person name="Anthouard V."/>
            <person name="Jubin C."/>
            <person name="Castelli V."/>
            <person name="Katinka M."/>
            <person name="Vacherie B."/>
            <person name="Biemont C."/>
            <person name="Skalli Z."/>
            <person name="Cattolico L."/>
            <person name="Poulain J."/>
            <person name="De Berardinis V."/>
            <person name="Cruaud C."/>
            <person name="Duprat S."/>
            <person name="Brottier P."/>
            <person name="Coutanceau J.-P."/>
            <person name="Gouzy J."/>
            <person name="Parra G."/>
            <person name="Lardier G."/>
            <person name="Chapple C."/>
            <person name="McKernan K.J."/>
            <person name="McEwan P."/>
            <person name="Bosak S."/>
            <person name="Kellis M."/>
            <person name="Volff J.-N."/>
            <person name="Guigo R."/>
            <person name="Zody M.C."/>
            <person name="Mesirov J."/>
            <person name="Lindblad-Toh K."/>
            <person name="Birren B."/>
            <person name="Nusbaum C."/>
            <person name="Kahn D."/>
            <person name="Robinson-Rechavi M."/>
            <person name="Laudet V."/>
            <person name="Schachter V."/>
            <person name="Quetier F."/>
            <person name="Saurin W."/>
            <person name="Scarpelli C."/>
            <person name="Wincker P."/>
            <person name="Lander E.S."/>
            <person name="Weissenbach J."/>
            <person name="Roest Crollius H."/>
        </authorList>
    </citation>
    <scope>NUCLEOTIDE SEQUENCE [LARGE SCALE GENOMIC DNA]</scope>
</reference>
<organism evidence="2 3">
    <name type="scientific">Tetraodon nigroviridis</name>
    <name type="common">Spotted green pufferfish</name>
    <name type="synonym">Chelonodon nigroviridis</name>
    <dbReference type="NCBI Taxonomy" id="99883"/>
    <lineage>
        <taxon>Eukaryota</taxon>
        <taxon>Metazoa</taxon>
        <taxon>Chordata</taxon>
        <taxon>Craniata</taxon>
        <taxon>Vertebrata</taxon>
        <taxon>Euteleostomi</taxon>
        <taxon>Actinopterygii</taxon>
        <taxon>Neopterygii</taxon>
        <taxon>Teleostei</taxon>
        <taxon>Neoteleostei</taxon>
        <taxon>Acanthomorphata</taxon>
        <taxon>Eupercaria</taxon>
        <taxon>Tetraodontiformes</taxon>
        <taxon>Tetradontoidea</taxon>
        <taxon>Tetraodontidae</taxon>
        <taxon>Tetraodon</taxon>
    </lineage>
</organism>
<dbReference type="Proteomes" id="UP000007303">
    <property type="component" value="Unassembled WGS sequence"/>
</dbReference>